<name>A0ACC0YFN3_9ROSI</name>
<reference evidence="2" key="1">
    <citation type="journal article" date="2023" name="G3 (Bethesda)">
        <title>Genome assembly and association tests identify interacting loci associated with vigor, precocity, and sex in interspecific pistachio rootstocks.</title>
        <authorList>
            <person name="Palmer W."/>
            <person name="Jacygrad E."/>
            <person name="Sagayaradj S."/>
            <person name="Cavanaugh K."/>
            <person name="Han R."/>
            <person name="Bertier L."/>
            <person name="Beede B."/>
            <person name="Kafkas S."/>
            <person name="Golino D."/>
            <person name="Preece J."/>
            <person name="Michelmore R."/>
        </authorList>
    </citation>
    <scope>NUCLEOTIDE SEQUENCE [LARGE SCALE GENOMIC DNA]</scope>
</reference>
<evidence type="ECO:0000313" key="2">
    <source>
        <dbReference type="Proteomes" id="UP001163603"/>
    </source>
</evidence>
<evidence type="ECO:0000313" key="1">
    <source>
        <dbReference type="EMBL" id="KAJ0035208.1"/>
    </source>
</evidence>
<protein>
    <submittedName>
        <fullName evidence="1">Uncharacterized protein</fullName>
    </submittedName>
</protein>
<organism evidence="1 2">
    <name type="scientific">Pistacia integerrima</name>
    <dbReference type="NCBI Taxonomy" id="434235"/>
    <lineage>
        <taxon>Eukaryota</taxon>
        <taxon>Viridiplantae</taxon>
        <taxon>Streptophyta</taxon>
        <taxon>Embryophyta</taxon>
        <taxon>Tracheophyta</taxon>
        <taxon>Spermatophyta</taxon>
        <taxon>Magnoliopsida</taxon>
        <taxon>eudicotyledons</taxon>
        <taxon>Gunneridae</taxon>
        <taxon>Pentapetalae</taxon>
        <taxon>rosids</taxon>
        <taxon>malvids</taxon>
        <taxon>Sapindales</taxon>
        <taxon>Anacardiaceae</taxon>
        <taxon>Pistacia</taxon>
    </lineage>
</organism>
<dbReference type="EMBL" id="CM047742">
    <property type="protein sequence ID" value="KAJ0035208.1"/>
    <property type="molecule type" value="Genomic_DNA"/>
</dbReference>
<comment type="caution">
    <text evidence="1">The sequence shown here is derived from an EMBL/GenBank/DDBJ whole genome shotgun (WGS) entry which is preliminary data.</text>
</comment>
<keyword evidence="2" id="KW-1185">Reference proteome</keyword>
<gene>
    <name evidence="1" type="ORF">Pint_24621</name>
</gene>
<accession>A0ACC0YFN3</accession>
<sequence length="393" mass="44659">MKIDVEVISRETIKPSTPIPEHLRRYQFSFLDQLSPTFFMSKIYFYHLDDKRSHSEISNSLKSSLSKVLDHYYPLTGCLENNYVDCNNASVVFLEAQVGCQLSQIIEEPLLPSEFNKFLPYDHKQDGITNVVLAIQTNYFNCGSVAIGFESATLFPPKDLDEITSTVNVPPEENIVLKRFVFSGSVLATLKEKYADNGIHPTRVEALSSFIWSRFTASTRTKMGLQRLCMLFHPVNLRKRMDQPLPDESFGNISGPAVTMISSEFTGEECHGLVKKFREAKGKLDKDYMKKLQNGVFEDFGLREGLNERLNKEDMVQFCFTSLCRFPLYETDFGWGRPIWVTVGGLACSNLAILFDTKGGDGIEAWVHLKEEYMAKFEADEELLSFVSPASFN</sequence>
<dbReference type="Proteomes" id="UP001163603">
    <property type="component" value="Chromosome 7"/>
</dbReference>
<proteinExistence type="predicted"/>